<reference evidence="1 2" key="1">
    <citation type="submission" date="2019-03" db="EMBL/GenBank/DDBJ databases">
        <title>Genomic Encyclopedia of Archaeal and Bacterial Type Strains, Phase II (KMG-II): from individual species to whole genera.</title>
        <authorList>
            <person name="Goeker M."/>
        </authorList>
    </citation>
    <scope>NUCLEOTIDE SEQUENCE [LARGE SCALE GENOMIC DNA]</scope>
    <source>
        <strain evidence="1 2">DSM 28353</strain>
    </source>
</reference>
<protein>
    <submittedName>
        <fullName evidence="1">Uncharacterized protein</fullName>
    </submittedName>
</protein>
<keyword evidence="2" id="KW-1185">Reference proteome</keyword>
<dbReference type="RefSeq" id="WP_133583969.1">
    <property type="nucleotide sequence ID" value="NZ_SNYV01000011.1"/>
</dbReference>
<sequence length="244" mass="27619">MGFLDKLFGKNNTKNTEVPITTTEVQTSFPTQEGLLEQYGGIALEKQLDFGELIGDNNWNVDMTAGTISFGDTLRFPLQVLGTFSHSSETWLWAWANQQSDLPDAIQQHALQLKKYGEDNEIDILRNSKFDFSTNELHLMGIIATGICHADAYYIADYGQGAMLLTVTDSRIKEVRNDTHDRVRFVFPQLISQFEMNHKNALVSYLRMKGYSIQETKTSLMATKDSDTIQAEFDELSRLTNLKG</sequence>
<accession>A0A4R6WN62</accession>
<proteinExistence type="predicted"/>
<name>A0A4R6WN62_9SPHI</name>
<dbReference type="InterPro" id="IPR049249">
    <property type="entry name" value="DUF6882"/>
</dbReference>
<comment type="caution">
    <text evidence="1">The sequence shown here is derived from an EMBL/GenBank/DDBJ whole genome shotgun (WGS) entry which is preliminary data.</text>
</comment>
<organism evidence="1 2">
    <name type="scientific">Sphingobacterium yanglingense</name>
    <dbReference type="NCBI Taxonomy" id="1437280"/>
    <lineage>
        <taxon>Bacteria</taxon>
        <taxon>Pseudomonadati</taxon>
        <taxon>Bacteroidota</taxon>
        <taxon>Sphingobacteriia</taxon>
        <taxon>Sphingobacteriales</taxon>
        <taxon>Sphingobacteriaceae</taxon>
        <taxon>Sphingobacterium</taxon>
    </lineage>
</organism>
<evidence type="ECO:0000313" key="1">
    <source>
        <dbReference type="EMBL" id="TDQ80232.1"/>
    </source>
</evidence>
<dbReference type="Proteomes" id="UP000295292">
    <property type="component" value="Unassembled WGS sequence"/>
</dbReference>
<dbReference type="OrthoDB" id="7859927at2"/>
<dbReference type="AlphaFoldDB" id="A0A4R6WN62"/>
<dbReference type="Pfam" id="PF21813">
    <property type="entry name" value="DUF6882"/>
    <property type="match status" value="1"/>
</dbReference>
<evidence type="ECO:0000313" key="2">
    <source>
        <dbReference type="Proteomes" id="UP000295292"/>
    </source>
</evidence>
<gene>
    <name evidence="1" type="ORF">CLV99_1689</name>
</gene>
<dbReference type="EMBL" id="SNYV01000011">
    <property type="protein sequence ID" value="TDQ80232.1"/>
    <property type="molecule type" value="Genomic_DNA"/>
</dbReference>